<dbReference type="GeneID" id="59261457"/>
<accession>A0A8H6AIB7</accession>
<name>A0A8H6AIB7_9HELO</name>
<evidence type="ECO:0000313" key="1">
    <source>
        <dbReference type="EMBL" id="KAF5868196.1"/>
    </source>
</evidence>
<gene>
    <name evidence="1" type="ORF">Bfra_007392</name>
</gene>
<proteinExistence type="predicted"/>
<dbReference type="Proteomes" id="UP000531561">
    <property type="component" value="Unassembled WGS sequence"/>
</dbReference>
<dbReference type="AlphaFoldDB" id="A0A8H6AIB7"/>
<reference evidence="1 2" key="1">
    <citation type="journal article" date="2020" name="Phytopathology">
        <title>A high-quality genome resource of Botrytis fragariae, a new and rapidly spreading fungal pathogen causing strawberry gray mold in the U.S.A.</title>
        <authorList>
            <person name="Wu Y."/>
            <person name="Saski C.A."/>
            <person name="Schnabel G."/>
            <person name="Xiao S."/>
            <person name="Hu M."/>
        </authorList>
    </citation>
    <scope>NUCLEOTIDE SEQUENCE [LARGE SCALE GENOMIC DNA]</scope>
    <source>
        <strain evidence="1 2">BVB16</strain>
    </source>
</reference>
<protein>
    <submittedName>
        <fullName evidence="1">Uncharacterized protein</fullName>
    </submittedName>
</protein>
<evidence type="ECO:0000313" key="2">
    <source>
        <dbReference type="Proteomes" id="UP000531561"/>
    </source>
</evidence>
<dbReference type="RefSeq" id="XP_037187145.1">
    <property type="nucleotide sequence ID" value="XM_037337765.1"/>
</dbReference>
<keyword evidence="2" id="KW-1185">Reference proteome</keyword>
<sequence length="64" mass="7463">MTVNLLRFKALITGATICSNILFIGQKFSRITAMFYRIGGYRANFQKRRPLLQPKKERFDGFSM</sequence>
<dbReference type="EMBL" id="JABFCT010000026">
    <property type="protein sequence ID" value="KAF5868196.1"/>
    <property type="molecule type" value="Genomic_DNA"/>
</dbReference>
<organism evidence="1 2">
    <name type="scientific">Botrytis fragariae</name>
    <dbReference type="NCBI Taxonomy" id="1964551"/>
    <lineage>
        <taxon>Eukaryota</taxon>
        <taxon>Fungi</taxon>
        <taxon>Dikarya</taxon>
        <taxon>Ascomycota</taxon>
        <taxon>Pezizomycotina</taxon>
        <taxon>Leotiomycetes</taxon>
        <taxon>Helotiales</taxon>
        <taxon>Sclerotiniaceae</taxon>
        <taxon>Botrytis</taxon>
    </lineage>
</organism>
<comment type="caution">
    <text evidence="1">The sequence shown here is derived from an EMBL/GenBank/DDBJ whole genome shotgun (WGS) entry which is preliminary data.</text>
</comment>